<protein>
    <submittedName>
        <fullName evidence="1">Uncharacterized protein</fullName>
    </submittedName>
</protein>
<dbReference type="EMBL" id="JANJYI010000007">
    <property type="protein sequence ID" value="KAK2642875.1"/>
    <property type="molecule type" value="Genomic_DNA"/>
</dbReference>
<dbReference type="PANTHER" id="PTHR48435:SF1">
    <property type="entry name" value="POLYPROTEIN"/>
    <property type="match status" value="1"/>
</dbReference>
<accession>A0AAD9TV70</accession>
<evidence type="ECO:0000313" key="2">
    <source>
        <dbReference type="Proteomes" id="UP001280121"/>
    </source>
</evidence>
<proteinExistence type="predicted"/>
<dbReference type="Proteomes" id="UP001280121">
    <property type="component" value="Unassembled WGS sequence"/>
</dbReference>
<evidence type="ECO:0000313" key="1">
    <source>
        <dbReference type="EMBL" id="KAK2642875.1"/>
    </source>
</evidence>
<feature type="non-terminal residue" evidence="1">
    <location>
        <position position="1"/>
    </location>
</feature>
<dbReference type="PANTHER" id="PTHR48435">
    <property type="entry name" value="POLYPROTEIN"/>
    <property type="match status" value="1"/>
</dbReference>
<keyword evidence="2" id="KW-1185">Reference proteome</keyword>
<organism evidence="1 2">
    <name type="scientific">Dipteronia dyeriana</name>
    <dbReference type="NCBI Taxonomy" id="168575"/>
    <lineage>
        <taxon>Eukaryota</taxon>
        <taxon>Viridiplantae</taxon>
        <taxon>Streptophyta</taxon>
        <taxon>Embryophyta</taxon>
        <taxon>Tracheophyta</taxon>
        <taxon>Spermatophyta</taxon>
        <taxon>Magnoliopsida</taxon>
        <taxon>eudicotyledons</taxon>
        <taxon>Gunneridae</taxon>
        <taxon>Pentapetalae</taxon>
        <taxon>rosids</taxon>
        <taxon>malvids</taxon>
        <taxon>Sapindales</taxon>
        <taxon>Sapindaceae</taxon>
        <taxon>Hippocastanoideae</taxon>
        <taxon>Acereae</taxon>
        <taxon>Dipteronia</taxon>
    </lineage>
</organism>
<comment type="caution">
    <text evidence="1">The sequence shown here is derived from an EMBL/GenBank/DDBJ whole genome shotgun (WGS) entry which is preliminary data.</text>
</comment>
<sequence length="181" mass="20708">ASSSTPSMFQSLMIQPITFEDDISIHSFQVDGSPVYTNKIDGHFKWDVDPIMCDANCDSRKCSKVPRSTCKPFHRPYKSDDPNSHWIVLHPIKTKPLPIYDRALQILQDEGLLHVEPKTIVPPFPQHVPCFIASNYDQDFPPLKSVSNQEKNMFSRPFIQSTEVLPDRSLKKPSQAEWVLN</sequence>
<dbReference type="InterPro" id="IPR053098">
    <property type="entry name" value="Petuviruses_polyprotein"/>
</dbReference>
<reference evidence="1" key="1">
    <citation type="journal article" date="2023" name="Plant J.">
        <title>Genome sequences and population genomics provide insights into the demographic history, inbreeding, and mutation load of two 'living fossil' tree species of Dipteronia.</title>
        <authorList>
            <person name="Feng Y."/>
            <person name="Comes H.P."/>
            <person name="Chen J."/>
            <person name="Zhu S."/>
            <person name="Lu R."/>
            <person name="Zhang X."/>
            <person name="Li P."/>
            <person name="Qiu J."/>
            <person name="Olsen K.M."/>
            <person name="Qiu Y."/>
        </authorList>
    </citation>
    <scope>NUCLEOTIDE SEQUENCE</scope>
    <source>
        <strain evidence="1">KIB01</strain>
    </source>
</reference>
<name>A0AAD9TV70_9ROSI</name>
<dbReference type="AlphaFoldDB" id="A0AAD9TV70"/>
<gene>
    <name evidence="1" type="ORF">Ddye_024638</name>
</gene>